<evidence type="ECO:0000313" key="7">
    <source>
        <dbReference type="EMBL" id="EEB16659.1"/>
    </source>
</evidence>
<dbReference type="EMBL" id="DS235763">
    <property type="protein sequence ID" value="EEB16659.1"/>
    <property type="molecule type" value="Genomic_DNA"/>
</dbReference>
<keyword evidence="9" id="KW-1185">Reference proteome</keyword>
<dbReference type="SMART" id="SM00902">
    <property type="entry name" value="Fe_hyd_SSU"/>
    <property type="match status" value="1"/>
</dbReference>
<evidence type="ECO:0000313" key="9">
    <source>
        <dbReference type="Proteomes" id="UP000009046"/>
    </source>
</evidence>
<protein>
    <recommendedName>
        <fullName evidence="6">Iron hydrogenase small subunit domain-containing protein</fullName>
    </recommendedName>
</protein>
<dbReference type="STRING" id="121224.E0VTF3"/>
<evidence type="ECO:0000259" key="6">
    <source>
        <dbReference type="SMART" id="SM00902"/>
    </source>
</evidence>
<dbReference type="Gene3D" id="3.40.50.1780">
    <property type="match status" value="1"/>
</dbReference>
<keyword evidence="2" id="KW-0479">Metal-binding</keyword>
<comment type="similarity">
    <text evidence="1">Belongs to the NARF family.</text>
</comment>
<dbReference type="AlphaFoldDB" id="E0VTF3"/>
<evidence type="ECO:0000256" key="2">
    <source>
        <dbReference type="ARBA" id="ARBA00022485"/>
    </source>
</evidence>
<dbReference type="InParanoid" id="E0VTF3"/>
<sequence length="473" mass="53311">MASRFSGALQLTDLDDFITPSQECIKPVEIKKNPTSTGSKIKIQDDGYYEENNFGQVQKLQKVQITLNDCLACSGCITSAEGVLINQQNFTEVLKFLDDNNNFKKNGTSKIVVISLSIQPILSLSEKYSMNPEKVAGCLVTLFKSLGADKVVEMSLAEDLALMESQFEFVERYRNSDKNLKKMPMLSSSCPGWICYAEKSHGSFILPYISTTKSPQQIIGSLIKYNLGYSPEQVYHVTLMPCYDKKLEASRNEFFNSQLNVKDVDCVLTTIELEQLLSERNILFSTLQPGTLDYPWGQPSDKLLRGHSGSGSGGYAENVITYAAQELFGIRLENLNWKVVRNPDFTEVTVEHESKQVLNFAIANGFRNIQNIVQKIKRNKCPYHYIEIMACPSGCLNGGAQIRPDSSIHTKEFINKLENLYKNLPIVSPEKNLQLQQLYTKWLDGIGSDKSVALLHTTYREVEKTQLALNIKW</sequence>
<dbReference type="InterPro" id="IPR004108">
    <property type="entry name" value="Fe_hydrogenase_lsu_C"/>
</dbReference>
<dbReference type="OrthoDB" id="10253113at2759"/>
<dbReference type="Gene3D" id="3.40.950.10">
    <property type="entry name" value="Fe-only Hydrogenase (Larger Subunit), Chain L, domain 3"/>
    <property type="match status" value="1"/>
</dbReference>
<evidence type="ECO:0000256" key="3">
    <source>
        <dbReference type="ARBA" id="ARBA00023004"/>
    </source>
</evidence>
<proteinExistence type="inferred from homology"/>
<dbReference type="CTD" id="8230251"/>
<evidence type="ECO:0000256" key="5">
    <source>
        <dbReference type="ARBA" id="ARBA00025700"/>
    </source>
</evidence>
<dbReference type="GO" id="GO:0051539">
    <property type="term" value="F:4 iron, 4 sulfur cluster binding"/>
    <property type="evidence" value="ECO:0007669"/>
    <property type="project" value="UniProtKB-KW"/>
</dbReference>
<dbReference type="InterPro" id="IPR009016">
    <property type="entry name" value="Fe_hydrogenase"/>
</dbReference>
<keyword evidence="4" id="KW-0411">Iron-sulfur</keyword>
<dbReference type="HOGENOM" id="CLU_018240_0_0_1"/>
<reference evidence="7" key="2">
    <citation type="submission" date="2007-04" db="EMBL/GenBank/DDBJ databases">
        <title>The genome of the human body louse.</title>
        <authorList>
            <consortium name="The Human Body Louse Genome Consortium"/>
            <person name="Kirkness E."/>
            <person name="Walenz B."/>
            <person name="Hass B."/>
            <person name="Bruggner R."/>
            <person name="Strausberg R."/>
        </authorList>
    </citation>
    <scope>NUCLEOTIDE SEQUENCE</scope>
    <source>
        <strain evidence="7">USDA</strain>
    </source>
</reference>
<dbReference type="Pfam" id="PF02256">
    <property type="entry name" value="Fe_hyd_SSU"/>
    <property type="match status" value="1"/>
</dbReference>
<evidence type="ECO:0000313" key="8">
    <source>
        <dbReference type="EnsemblMetazoa" id="PHUM432010-PA"/>
    </source>
</evidence>
<name>E0VTF3_PEDHC</name>
<dbReference type="Proteomes" id="UP000009046">
    <property type="component" value="Unassembled WGS sequence"/>
</dbReference>
<gene>
    <name evidence="8" type="primary">8230251</name>
    <name evidence="7" type="ORF">Phum_PHUM432010</name>
</gene>
<dbReference type="EMBL" id="AAZO01005268">
    <property type="status" value="NOT_ANNOTATED_CDS"/>
    <property type="molecule type" value="Genomic_DNA"/>
</dbReference>
<keyword evidence="2" id="KW-0004">4Fe-4S</keyword>
<dbReference type="InterPro" id="IPR050340">
    <property type="entry name" value="Cytosolic_Fe-S_CAF"/>
</dbReference>
<dbReference type="RefSeq" id="XP_002429397.1">
    <property type="nucleotide sequence ID" value="XM_002429352.1"/>
</dbReference>
<dbReference type="eggNOG" id="KOG2439">
    <property type="taxonomic scope" value="Eukaryota"/>
</dbReference>
<dbReference type="SUPFAM" id="SSF53920">
    <property type="entry name" value="Fe-only hydrogenase"/>
    <property type="match status" value="1"/>
</dbReference>
<dbReference type="FunCoup" id="E0VTF3">
    <property type="interactions" value="474"/>
</dbReference>
<accession>E0VTF3</accession>
<organism>
    <name type="scientific">Pediculus humanus subsp. corporis</name>
    <name type="common">Body louse</name>
    <dbReference type="NCBI Taxonomy" id="121224"/>
    <lineage>
        <taxon>Eukaryota</taxon>
        <taxon>Metazoa</taxon>
        <taxon>Ecdysozoa</taxon>
        <taxon>Arthropoda</taxon>
        <taxon>Hexapoda</taxon>
        <taxon>Insecta</taxon>
        <taxon>Pterygota</taxon>
        <taxon>Neoptera</taxon>
        <taxon>Paraneoptera</taxon>
        <taxon>Psocodea</taxon>
        <taxon>Troctomorpha</taxon>
        <taxon>Phthiraptera</taxon>
        <taxon>Anoplura</taxon>
        <taxon>Pediculidae</taxon>
        <taxon>Pediculus</taxon>
    </lineage>
</organism>
<evidence type="ECO:0000256" key="1">
    <source>
        <dbReference type="ARBA" id="ARBA00006596"/>
    </source>
</evidence>
<dbReference type="VEuPathDB" id="VectorBase:PHUM432010"/>
<dbReference type="GeneID" id="8230251"/>
<dbReference type="EnsemblMetazoa" id="PHUM432010-RA">
    <property type="protein sequence ID" value="PHUM432010-PA"/>
    <property type="gene ID" value="PHUM432010"/>
</dbReference>
<reference evidence="7" key="1">
    <citation type="submission" date="2007-04" db="EMBL/GenBank/DDBJ databases">
        <title>Annotation of Pediculus humanus corporis strain USDA.</title>
        <authorList>
            <person name="Kirkness E."/>
            <person name="Hannick L."/>
            <person name="Hass B."/>
            <person name="Bruggner R."/>
            <person name="Lawson D."/>
            <person name="Bidwell S."/>
            <person name="Joardar V."/>
            <person name="Caler E."/>
            <person name="Walenz B."/>
            <person name="Inman J."/>
            <person name="Schobel S."/>
            <person name="Galinsky K."/>
            <person name="Amedeo P."/>
            <person name="Strausberg R."/>
        </authorList>
    </citation>
    <scope>NUCLEOTIDE SEQUENCE</scope>
    <source>
        <strain evidence="7">USDA</strain>
    </source>
</reference>
<dbReference type="Pfam" id="PF02906">
    <property type="entry name" value="Fe_hyd_lg_C"/>
    <property type="match status" value="1"/>
</dbReference>
<dbReference type="InterPro" id="IPR003149">
    <property type="entry name" value="Fe_hydrogenase_ssu"/>
</dbReference>
<dbReference type="PANTHER" id="PTHR11615">
    <property type="entry name" value="NITRATE, FORMATE, IRON DEHYDROGENASE"/>
    <property type="match status" value="1"/>
</dbReference>
<evidence type="ECO:0000256" key="4">
    <source>
        <dbReference type="ARBA" id="ARBA00023014"/>
    </source>
</evidence>
<dbReference type="OMA" id="GYLHHVL"/>
<reference evidence="8" key="3">
    <citation type="submission" date="2021-02" db="UniProtKB">
        <authorList>
            <consortium name="EnsemblMetazoa"/>
        </authorList>
    </citation>
    <scope>IDENTIFICATION</scope>
    <source>
        <strain evidence="8">USDA</strain>
    </source>
</reference>
<comment type="function">
    <text evidence="5">Component of the cytosolic iron-sulfur (Fe/S) protein assembly machinery. Required for maturation of extramitochondrial Fe/S proteins.</text>
</comment>
<dbReference type="KEGG" id="phu:Phum_PHUM432010"/>
<feature type="domain" description="Iron hydrogenase small subunit" evidence="6">
    <location>
        <begin position="407"/>
        <end position="463"/>
    </location>
</feature>
<keyword evidence="3" id="KW-0408">Iron</keyword>